<name>A0A914DEN9_9BILA</name>
<evidence type="ECO:0000313" key="9">
    <source>
        <dbReference type="Proteomes" id="UP000887540"/>
    </source>
</evidence>
<dbReference type="CDD" id="cd00009">
    <property type="entry name" value="AAA"/>
    <property type="match status" value="1"/>
</dbReference>
<dbReference type="SUPFAM" id="SSF63829">
    <property type="entry name" value="Calcium-dependent phosphotriesterase"/>
    <property type="match status" value="1"/>
</dbReference>
<accession>A0A914DEN9</accession>
<sequence>MPSAPPVLPGLTYVRPLGSGGFADVFLYAQDMPRRQVAVKVLPSDVGDPDLLRMFNAEADVLAHLSAHPSIVTVYQAGISADGRPYIVMEYCPGSLAQRYRLERLPVDDVLATGVRMASALESAHRAGLIHRDVKPSNILVTTFGSPVLADFGIASALARSSSEEVLAMSIPWSAPEVVEEQSSGTISSEVWSLGATVYSLLAGHSPFERRERGQNSKDQLRRRIARASYTEIARTDVPAELQQVLQRAMSRDPRKRYPTALAFAEALREVQRDLGLALTPLEVAQGEWEPGVAAVDLTDATLRGSVRSHVVHDSRRKKREQSGVRGLARDEDSDISAPTRGVRRVGIIATVSAVVVAGLVVALAVVWPGLDAQETPKYDTSVWALQTGDGRRYARVNTSIGELDTVRSISNPSEVAQGPDGAYLYSDSFTKLTKIDPAQPVNLDEETLRASDSTPSGTKDVATSGDFAAYLTDAGAVFAGRLSTGSSSLVDPDAATDNAPQFAADAIAVDARGRLYAYSKRDKQVLVYDIVTGKQLRRDDASAIDPATPLISAAGDTWVLVGADTGDVLVQGRAAEKIPVTGTAVVGAPSTSVGAVYVASASALVSVPVDGSSPRVEEGSEGGASLGVPATPVVHDGEVFAAWVGTGADGGVLWSSKTGRKTLDYGGLSLPNDVRPAFVQSANAVILNETRSGWVWLVPDGTLVTSSQDWSLDDRTDPTQAQSDQQQQVVIDPKPPIAEPDTFGVRAGALVSLPVLLNDHDPNQDVLSIDPASVTGLDPGFGTLSITDNRQQFAVQVAPGASGTATFQYAVSDGTTSDGLLSKPTTVTLTVVPPSQDGAPVWCGVEKCLQPWPTPEVARGGTVTVPVLPGWVDPESDPVFLLSVQNPSGVGTVAASPSGEVVYQHADDGSGGEQQIDLIVTVSDTTGKTAERTLTIRVTPQPKLTVQSFASVDVVGAGTEIDVAPHVTGTAGSLHLTSVRVLDQAAASATIVDGSTRFDFSAQAAGTYRVDFTVSDGQSDATGTAKITLLPADAPAQLATAPVVAFVHPQQDATLDVLKAVSNPTGRVLLINDIVGTAASGASLSVDGVGQSYIRVSGTTATGASGLLGTVTYAVSDGTDDAGSRVTGTATVYLLPEAPELAPIAVDDTVTVREGTQIDIPVLDNDISPAGGVPVLDPSSVRSSTPDALAFASGSTLRYLAPATPGDYTVEYSDYTSGSPRLQSTATVHVHVLSNDTNRAPTPRTLEGRVLAGQSVLIPFDGYGMDPDGDTVTLTGIDGQPQSGVATISPDGASILYTSVSGYRGQVSFTYEVTDEFGAVGKGTVRVGVLDDQSNPSPVTFTDYVQVQASETNSVRVSPLANDIDPTMQGLTLTDVRPDLPATLDDGSPNPQYEAEKARVTSTTDGIVVITAGTDPGTTSFLYDVKSGSGNTGRGLIVVQVIRDPVPDYPIVADTVLTPENRDDIVGGVDVLTGRSSWSAGDVSSLTVSLWHPVAGFTADGRTISGAVPEATELIPFVVTGKIGDTQVSTYAFLRVPGRNDMSVSLQPSIRPVQVTELESAEFDMTDLVSAPRGTTIEVGSDVSASGARQGALCSVVSGTVLRYDANANAPWVDACRVPVRVVGQQQWTYLSVPITVIPRDPQPQLSPASITVGPGETQTYDLKTMTTWQLRPDWENIRYAVQYSGSLFQVSLAGSVLTVTGNDRALPGAQDAVVVTVTNYTSVQPARLILRVGAAPSTLPAGGTVARQCSQANGSSCTFAVIGASGEVNPLPRTPLIVVAARPVGACVGVSFQVASPTSVTASWTSDAPGATCTAAFSVQDAQGRITTAERDGTILLDLQGYPKAPASVRQTDYADGTLTLRVDPGAAALAYPALTGFVVRWQGQVVAQCAPNGVCPDISAPNGEQRTYEVWAVNAVGESRSSVRTLGWAYDAPATPGQVTATPLVTADGSGKVVDLQVSGIDAAQTGSLRIQSAVGETRTVTIAPNQTSVSVSRFVVGSNTQTPVTVTPVSRYSLPPGLAGSTAGSAATVNTNGVGAPVNAALALQATSNGNGSSTILATGTAQPGGDGSQLRFGVVQGTGGCTASQPPTSGSGTYQVESTVPDGIVYTFTLCVRSMIGGTSFGDAGDTEQVRAVQSQAAPQGYTFTVAPAPQVSASTPNQVFWTIQSAPTSTEQPPTNNHAEFSGYPTNVVGSDPGIRVRYVHNDWGTTSNWADVTPAAGSAPYQLQARWSAVCTTGSDLQRTGASSNSRAALTFSDVHYYRNGLLGPVELTPDANDPWLVPAGADYATLSVAVDWSATGWNTFGQIADNVERAILGKRHIVELVLTSMLSDGHVLLEDVPGTGKTSLARALAQSVQGTNTRIQFTPDLLPGDITGITVYDQKSGSFEFHSGPIFANIVLADEINRASPKTQSALLEVMEEGKVTVDGVSRAVGDPFLVLATQNPVEQAGTYRLPEAQLDRFLMRTSLGYPDHAATVRILDGAAVATADLPPIVTPQALAGMADLASHTYVDALVLDYIARIVDATRSADEVRLGVSIRGALALTRATRTRAASQGRTYATPDDVKSLAVAVLAHRLILHPEAEFDGVTQEAVVGETSGHTTTARTQVTTVGGRRIVGAVVWLTEVWGVLRRAGAATAEWLRDTVRPAGAVLAVAGTAGLVLGLVFGWVEAIVAGCLGLLLLAMAVPFLFGGRSYDVDLTMTHQRVVAGDAVDGRIVVRNVGRRTALPGRLDVPVGRGLIEIGVPLLRPAQQVVQPVEIPSLRRGIVTVGPVTTVRGDPIGMLRRERAFEDVHELFVHPRTATLPSTSAGLIRDLEGAATRRLVDADMSFHAIREYTPGDSRRQVHWKSTAKTGRLMVRQYEESRRSRMAVVLAVAATEYADADEFELAVSCAASLGLRAVRDARELDILAGSAIPRVVRGRLRAVQHLPTIAARPLLDGFSGVERLENTVPVDQVCRAAVEANERLSVAFLVLGSTLTLSRVRQIALAFPADTAVSAAAGGDVVSAARGRTASPWPRVVAGASYVLTMVVLGTVATWPIYRTAWLLVVVAVAAVVGAVIAAAVTRRRLPWWVVVLALLGAVAVLGVPVTMPGRLSALDQLGGGFVELARGVALAWKDLLTVDLPVGDYRNLLVPVFVTFLVATTLALLAAWRADRRAVLAVPAAVAMPVFGLLFGRSVTSDPLVLGPVSVPAPIETFVGVATVVAALLWLAWRERDQRLRLLAAAAGASGIRARRLRTGFSGGRLALAAGMVVVAVVVTAAVVPFAARGLDREVLRSAVGPTIDLAAEPSPLSTYRSLFSDTQADLVLFQVTTTGTAPARVRLATLDVYDGEIYRAGSSGDGRFVRVPSSLDAGAGTAIDATVTIGGLSGIWLPTLGQVSSVDFQGSRAAALSDGFYYNADAQAGVDTVPNGLGAGDVYRVTGVDPITPDLATVRAPGGAATSVTLPDNLTKWVEVHQTGTGGEALSGLVALLRARGYLSHALSVSTGETPVWMAGLADYTFQPSAAGHSLARVDQLFAKLLQREADPQAAATDNYVAAVGDDEQFAVAVALIANKLGFPARVVLGARLSSADATVPVCVDGACRADDLSAWTEVRDDQGQWIAVDATPQHAQSPSLEVTRQRDPENVTEVRPDSVDEVAPPNPVQQDSDRQASSAGDSGWDLAWLWATLKIGGLVLLVLLVLGGPFLLVAGARFFRRRSRRLQADPAQKVAGGWDEYVDAAIDAGRARPASRTRRELAALYGTPSGTVLADGADEAVFSPRPPSAEEADAFWRIVDVERRGFAGGQGFWRKLATALSLRSFVRIDRKGDAPDSPSRALGHVELVHSGHRAGAVPRDRCGPVRLGRVVAVRRVPQGGLRELARVGAGVQHREPPAARRALAVAGAAGARAGVRLALPLGRRGRRGAPRQPGFRARQRVDRARGAALSGVGDRRRIRLRSMDSGSGRRSRPLIAAGACTRVVADGCRGARVVRRAAAVSGRPRGRRRCRPSRIDRCGACRAASPRGRDCRF</sequence>
<dbReference type="PANTHER" id="PTHR42759">
    <property type="entry name" value="MOXR FAMILY PROTEIN"/>
    <property type="match status" value="1"/>
</dbReference>
<feature type="transmembrane region" description="Helical" evidence="7">
    <location>
        <begin position="3199"/>
        <end position="3217"/>
    </location>
</feature>
<dbReference type="PANTHER" id="PTHR42759:SF5">
    <property type="entry name" value="METHANOL DEHYDROGENASE REGULATOR"/>
    <property type="match status" value="1"/>
</dbReference>
<feature type="transmembrane region" description="Helical" evidence="7">
    <location>
        <begin position="3023"/>
        <end position="3042"/>
    </location>
</feature>
<keyword evidence="7" id="KW-0472">Membrane</keyword>
<dbReference type="Pfam" id="PF17963">
    <property type="entry name" value="Big_9"/>
    <property type="match status" value="3"/>
</dbReference>
<keyword evidence="7" id="KW-0812">Transmembrane</keyword>
<feature type="compositionally biased region" description="Polar residues" evidence="6">
    <location>
        <begin position="3615"/>
        <end position="3624"/>
    </location>
</feature>
<dbReference type="GO" id="GO:0016887">
    <property type="term" value="F:ATP hydrolysis activity"/>
    <property type="evidence" value="ECO:0007669"/>
    <property type="project" value="InterPro"/>
</dbReference>
<feature type="region of interest" description="Disordered" evidence="6">
    <location>
        <begin position="2173"/>
        <end position="2192"/>
    </location>
</feature>
<keyword evidence="9" id="KW-1185">Reference proteome</keyword>
<dbReference type="PROSITE" id="PS50011">
    <property type="entry name" value="PROTEIN_KINASE_DOM"/>
    <property type="match status" value="1"/>
</dbReference>
<dbReference type="Pfam" id="PF01882">
    <property type="entry name" value="DUF58"/>
    <property type="match status" value="1"/>
</dbReference>
<evidence type="ECO:0000256" key="4">
    <source>
        <dbReference type="ARBA" id="ARBA00023444"/>
    </source>
</evidence>
<dbReference type="CDD" id="cd14014">
    <property type="entry name" value="STKc_PknB_like"/>
    <property type="match status" value="1"/>
</dbReference>
<dbReference type="Proteomes" id="UP000887540">
    <property type="component" value="Unplaced"/>
</dbReference>
<dbReference type="Pfam" id="PF01841">
    <property type="entry name" value="Transglut_core"/>
    <property type="match status" value="1"/>
</dbReference>
<dbReference type="PROSITE" id="PS00108">
    <property type="entry name" value="PROTEIN_KINASE_ST"/>
    <property type="match status" value="1"/>
</dbReference>
<evidence type="ECO:0000256" key="7">
    <source>
        <dbReference type="SAM" id="Phobius"/>
    </source>
</evidence>
<keyword evidence="3 5" id="KW-0067">ATP-binding</keyword>
<feature type="transmembrane region" description="Helical" evidence="7">
    <location>
        <begin position="3136"/>
        <end position="3155"/>
    </location>
</feature>
<dbReference type="SUPFAM" id="SSF54001">
    <property type="entry name" value="Cysteine proteinases"/>
    <property type="match status" value="1"/>
</dbReference>
<feature type="transmembrane region" description="Helical" evidence="7">
    <location>
        <begin position="3048"/>
        <end position="3068"/>
    </location>
</feature>
<dbReference type="InterPro" id="IPR041628">
    <property type="entry name" value="ChlI/MoxR_AAA_lid"/>
</dbReference>
<dbReference type="InterPro" id="IPR002881">
    <property type="entry name" value="DUF58"/>
</dbReference>
<dbReference type="InterPro" id="IPR011703">
    <property type="entry name" value="ATPase_AAA-3"/>
</dbReference>
<dbReference type="SUPFAM" id="SSF56112">
    <property type="entry name" value="Protein kinase-like (PK-like)"/>
    <property type="match status" value="1"/>
</dbReference>
<dbReference type="Gene3D" id="3.10.620.30">
    <property type="match status" value="1"/>
</dbReference>
<feature type="transmembrane region" description="Helical" evidence="7">
    <location>
        <begin position="3075"/>
        <end position="3095"/>
    </location>
</feature>
<feature type="transmembrane region" description="Helical" evidence="7">
    <location>
        <begin position="3250"/>
        <end position="3272"/>
    </location>
</feature>
<dbReference type="Gene3D" id="3.40.50.300">
    <property type="entry name" value="P-loop containing nucleotide triphosphate hydrolases"/>
    <property type="match status" value="1"/>
</dbReference>
<feature type="compositionally biased region" description="Basic and acidic residues" evidence="6">
    <location>
        <begin position="3625"/>
        <end position="3640"/>
    </location>
</feature>
<dbReference type="InterPro" id="IPR027417">
    <property type="entry name" value="P-loop_NTPase"/>
</dbReference>
<dbReference type="InterPro" id="IPR011009">
    <property type="entry name" value="Kinase-like_dom_sf"/>
</dbReference>
<dbReference type="Gene3D" id="1.10.8.80">
    <property type="entry name" value="Magnesium chelatase subunit I, C-Terminal domain"/>
    <property type="match status" value="1"/>
</dbReference>
<dbReference type="FunFam" id="3.40.50.300:FF:000640">
    <property type="entry name" value="MoxR family ATPase"/>
    <property type="match status" value="1"/>
</dbReference>
<dbReference type="Gene3D" id="3.30.200.20">
    <property type="entry name" value="Phosphorylase Kinase, domain 1"/>
    <property type="match status" value="1"/>
</dbReference>
<evidence type="ECO:0000256" key="6">
    <source>
        <dbReference type="SAM" id="MobiDB-lite"/>
    </source>
</evidence>
<dbReference type="EC" id="6.6.1.1" evidence="1"/>
<feature type="transmembrane region" description="Helical" evidence="7">
    <location>
        <begin position="3669"/>
        <end position="3697"/>
    </location>
</feature>
<feature type="region of interest" description="Disordered" evidence="6">
    <location>
        <begin position="710"/>
        <end position="729"/>
    </location>
</feature>
<dbReference type="Pfam" id="PF17863">
    <property type="entry name" value="AAA_lid_2"/>
    <property type="match status" value="1"/>
</dbReference>
<feature type="region of interest" description="Disordered" evidence="6">
    <location>
        <begin position="313"/>
        <end position="335"/>
    </location>
</feature>
<dbReference type="InterPro" id="IPR002931">
    <property type="entry name" value="Transglutaminase-like"/>
</dbReference>
<comment type="pathway">
    <text evidence="4">Porphyrin-containing compound metabolism.</text>
</comment>
<dbReference type="Pfam" id="PF07726">
    <property type="entry name" value="AAA_3"/>
    <property type="match status" value="1"/>
</dbReference>
<organism evidence="9 10">
    <name type="scientific">Acrobeloides nanus</name>
    <dbReference type="NCBI Taxonomy" id="290746"/>
    <lineage>
        <taxon>Eukaryota</taxon>
        <taxon>Metazoa</taxon>
        <taxon>Ecdysozoa</taxon>
        <taxon>Nematoda</taxon>
        <taxon>Chromadorea</taxon>
        <taxon>Rhabditida</taxon>
        <taxon>Tylenchina</taxon>
        <taxon>Cephalobomorpha</taxon>
        <taxon>Cephaloboidea</taxon>
        <taxon>Cephalobidae</taxon>
        <taxon>Acrobeloides</taxon>
    </lineage>
</organism>
<keyword evidence="7" id="KW-1133">Transmembrane helix</keyword>
<feature type="transmembrane region" description="Helical" evidence="7">
    <location>
        <begin position="3162"/>
        <end position="3179"/>
    </location>
</feature>
<evidence type="ECO:0000313" key="10">
    <source>
        <dbReference type="WBParaSite" id="ACRNAN_scaffold2481.g11226.t1"/>
    </source>
</evidence>
<feature type="transmembrane region" description="Helical" evidence="7">
    <location>
        <begin position="2676"/>
        <end position="2695"/>
    </location>
</feature>
<reference evidence="10" key="1">
    <citation type="submission" date="2022-11" db="UniProtKB">
        <authorList>
            <consortium name="WormBaseParasite"/>
        </authorList>
    </citation>
    <scope>IDENTIFICATION</scope>
</reference>
<evidence type="ECO:0000256" key="1">
    <source>
        <dbReference type="ARBA" id="ARBA00012825"/>
    </source>
</evidence>
<evidence type="ECO:0000256" key="5">
    <source>
        <dbReference type="PROSITE-ProRule" id="PRU10141"/>
    </source>
</evidence>
<feature type="region of interest" description="Disordered" evidence="6">
    <location>
        <begin position="3611"/>
        <end position="3660"/>
    </location>
</feature>
<dbReference type="PROSITE" id="PS00107">
    <property type="entry name" value="PROTEIN_KINASE_ATP"/>
    <property type="match status" value="1"/>
</dbReference>
<proteinExistence type="predicted"/>
<dbReference type="GO" id="GO:0004672">
    <property type="term" value="F:protein kinase activity"/>
    <property type="evidence" value="ECO:0007669"/>
    <property type="project" value="InterPro"/>
</dbReference>
<dbReference type="Gene3D" id="2.60.40.3440">
    <property type="match status" value="1"/>
</dbReference>
<evidence type="ECO:0000259" key="8">
    <source>
        <dbReference type="PROSITE" id="PS50011"/>
    </source>
</evidence>
<dbReference type="InterPro" id="IPR038765">
    <property type="entry name" value="Papain-like_cys_pep_sf"/>
</dbReference>
<dbReference type="InterPro" id="IPR008271">
    <property type="entry name" value="Ser/Thr_kinase_AS"/>
</dbReference>
<dbReference type="InterPro" id="IPR050764">
    <property type="entry name" value="CbbQ/NirQ/NorQ/GpvN"/>
</dbReference>
<dbReference type="Gene3D" id="1.10.510.10">
    <property type="entry name" value="Transferase(Phosphotransferase) domain 1"/>
    <property type="match status" value="1"/>
</dbReference>
<dbReference type="InterPro" id="IPR000719">
    <property type="entry name" value="Prot_kinase_dom"/>
</dbReference>
<keyword evidence="2 5" id="KW-0547">Nucleotide-binding</keyword>
<dbReference type="GO" id="GO:0005524">
    <property type="term" value="F:ATP binding"/>
    <property type="evidence" value="ECO:0007669"/>
    <property type="project" value="UniProtKB-UniRule"/>
</dbReference>
<dbReference type="SUPFAM" id="SSF52540">
    <property type="entry name" value="P-loop containing nucleoside triphosphate hydrolases"/>
    <property type="match status" value="1"/>
</dbReference>
<dbReference type="WBParaSite" id="ACRNAN_scaffold2481.g11226.t1">
    <property type="protein sequence ID" value="ACRNAN_scaffold2481.g11226.t1"/>
    <property type="gene ID" value="ACRNAN_scaffold2481.g11226"/>
</dbReference>
<feature type="binding site" evidence="5">
    <location>
        <position position="40"/>
    </location>
    <ligand>
        <name>ATP</name>
        <dbReference type="ChEBI" id="CHEBI:30616"/>
    </ligand>
</feature>
<dbReference type="SMART" id="SM00220">
    <property type="entry name" value="S_TKc"/>
    <property type="match status" value="1"/>
</dbReference>
<evidence type="ECO:0000256" key="2">
    <source>
        <dbReference type="ARBA" id="ARBA00022741"/>
    </source>
</evidence>
<protein>
    <recommendedName>
        <fullName evidence="1">magnesium chelatase</fullName>
        <ecNumber evidence="1">6.6.1.1</ecNumber>
    </recommendedName>
</protein>
<feature type="domain" description="Protein kinase" evidence="8">
    <location>
        <begin position="11"/>
        <end position="269"/>
    </location>
</feature>
<dbReference type="Pfam" id="PF00069">
    <property type="entry name" value="Pkinase"/>
    <property type="match status" value="1"/>
</dbReference>
<evidence type="ECO:0000256" key="3">
    <source>
        <dbReference type="ARBA" id="ARBA00022840"/>
    </source>
</evidence>
<dbReference type="GO" id="GO:0016851">
    <property type="term" value="F:magnesium chelatase activity"/>
    <property type="evidence" value="ECO:0007669"/>
    <property type="project" value="UniProtKB-EC"/>
</dbReference>
<dbReference type="InterPro" id="IPR017441">
    <property type="entry name" value="Protein_kinase_ATP_BS"/>
</dbReference>